<dbReference type="PATRIC" id="fig|1217703.3.peg.1534"/>
<dbReference type="HOGENOM" id="CLU_524434_0_0_6"/>
<reference evidence="1 2" key="1">
    <citation type="submission" date="2013-02" db="EMBL/GenBank/DDBJ databases">
        <title>The Genome Sequence of Acinetobacter sp. ANC 4105.</title>
        <authorList>
            <consortium name="The Broad Institute Genome Sequencing Platform"/>
            <consortium name="The Broad Institute Genome Sequencing Center for Infectious Disease"/>
            <person name="Cerqueira G."/>
            <person name="Feldgarden M."/>
            <person name="Courvalin P."/>
            <person name="Perichon B."/>
            <person name="Grillot-Courvalin C."/>
            <person name="Clermont D."/>
            <person name="Rocha E."/>
            <person name="Yoon E.-J."/>
            <person name="Nemec A."/>
            <person name="Walker B."/>
            <person name="Young S.K."/>
            <person name="Zeng Q."/>
            <person name="Gargeya S."/>
            <person name="Fitzgerald M."/>
            <person name="Haas B."/>
            <person name="Abouelleil A."/>
            <person name="Alvarado L."/>
            <person name="Arachchi H.M."/>
            <person name="Berlin A.M."/>
            <person name="Chapman S.B."/>
            <person name="Dewar J."/>
            <person name="Goldberg J."/>
            <person name="Griggs A."/>
            <person name="Gujja S."/>
            <person name="Hansen M."/>
            <person name="Howarth C."/>
            <person name="Imamovic A."/>
            <person name="Larimer J."/>
            <person name="McCowan C."/>
            <person name="Murphy C."/>
            <person name="Neiman D."/>
            <person name="Pearson M."/>
            <person name="Priest M."/>
            <person name="Roberts A."/>
            <person name="Saif S."/>
            <person name="Shea T."/>
            <person name="Sisk P."/>
            <person name="Sykes S."/>
            <person name="Wortman J."/>
            <person name="Nusbaum C."/>
            <person name="Birren B."/>
        </authorList>
    </citation>
    <scope>NUCLEOTIDE SEQUENCE [LARGE SCALE GENOMIC DNA]</scope>
    <source>
        <strain evidence="1 2">ANC 4105</strain>
    </source>
</reference>
<dbReference type="Proteomes" id="UP000013261">
    <property type="component" value="Unassembled WGS sequence"/>
</dbReference>
<protein>
    <submittedName>
        <fullName evidence="1">Uncharacterized protein</fullName>
    </submittedName>
</protein>
<keyword evidence="2" id="KW-1185">Reference proteome</keyword>
<dbReference type="AlphaFoldDB" id="N9MEP0"/>
<dbReference type="OrthoDB" id="6713457at2"/>
<evidence type="ECO:0000313" key="1">
    <source>
        <dbReference type="EMBL" id="ENW91660.1"/>
    </source>
</evidence>
<gene>
    <name evidence="1" type="ORF">F904_01597</name>
</gene>
<dbReference type="eggNOG" id="ENOG5031RQZ">
    <property type="taxonomic scope" value="Bacteria"/>
</dbReference>
<name>N9MEP0_9GAMM</name>
<organism evidence="1 2">
    <name type="scientific">Acinetobacter dispersus</name>
    <dbReference type="NCBI Taxonomy" id="70348"/>
    <lineage>
        <taxon>Bacteria</taxon>
        <taxon>Pseudomonadati</taxon>
        <taxon>Pseudomonadota</taxon>
        <taxon>Gammaproteobacteria</taxon>
        <taxon>Moraxellales</taxon>
        <taxon>Moraxellaceae</taxon>
        <taxon>Acinetobacter</taxon>
    </lineage>
</organism>
<comment type="caution">
    <text evidence="1">The sequence shown here is derived from an EMBL/GenBank/DDBJ whole genome shotgun (WGS) entry which is preliminary data.</text>
</comment>
<dbReference type="RefSeq" id="WP_005187331.1">
    <property type="nucleotide sequence ID" value="NZ_KB850050.1"/>
</dbReference>
<proteinExistence type="predicted"/>
<dbReference type="EMBL" id="APRL01000013">
    <property type="protein sequence ID" value="ENW91660.1"/>
    <property type="molecule type" value="Genomic_DNA"/>
</dbReference>
<sequence>MAKYSQPHIAQLFVSEVPKHLTILQYRYRVTIKSPDKKRNSVSQKLSFMKSAKTNVIEVLDDQEKVQVDVYLNDIWMGGYILRHYKKDAKVAYDQTRIKSTTAQNSESPNHIKEVYLKSPSDCGYIILMSFEIIDTFLNRLYKNKPTAQEYQIFRTNNSHIDALQSGNLNEKLRPGQVVILSHSTITSTNPKLKAMKDLAFRVEQELARHRKDPRFDERFHAIHNELLISIIGEENISVEGVISEAEYKRSLAEASIKYDNNGCVIGEINVNGYELPSVNIGYETTNAFLLTAEQIENYEKKSNATIRLQKEAHLETMSRYNRLAELAEQYQKNRRVNLATNFAETQRFVAANKYSLDALGKSLQSKFLAYEVRKDYARFANMLVSGNGVIGVVDERLYVYEKMIKQTTGLSTTLRWGGRIMLMWTVVEAGKTVAAATKKNNHIYTRKVIFIETAKAEAALAGGAFGSGVVGRGIIGLLGISPYAKVGQIVLTVSGLGFAAGASIWVDKSLYQSMGLCK</sequence>
<accession>N9MEP0</accession>
<evidence type="ECO:0000313" key="2">
    <source>
        <dbReference type="Proteomes" id="UP000013261"/>
    </source>
</evidence>